<evidence type="ECO:0000256" key="1">
    <source>
        <dbReference type="ARBA" id="ARBA00000085"/>
    </source>
</evidence>
<dbReference type="PRINTS" id="PR00344">
    <property type="entry name" value="BCTRLSENSOR"/>
</dbReference>
<evidence type="ECO:0000256" key="4">
    <source>
        <dbReference type="ARBA" id="ARBA00022553"/>
    </source>
</evidence>
<dbReference type="InterPro" id="IPR003594">
    <property type="entry name" value="HATPase_dom"/>
</dbReference>
<evidence type="ECO:0000256" key="9">
    <source>
        <dbReference type="ARBA" id="ARBA00022840"/>
    </source>
</evidence>
<dbReference type="Pfam" id="PF02518">
    <property type="entry name" value="HATPase_c"/>
    <property type="match status" value="1"/>
</dbReference>
<keyword evidence="5" id="KW-0808">Transferase</keyword>
<evidence type="ECO:0000256" key="5">
    <source>
        <dbReference type="ARBA" id="ARBA00022679"/>
    </source>
</evidence>
<dbReference type="Gene3D" id="1.10.287.130">
    <property type="match status" value="1"/>
</dbReference>
<comment type="caution">
    <text evidence="16">The sequence shown here is derived from an EMBL/GenBank/DDBJ whole genome shotgun (WGS) entry which is preliminary data.</text>
</comment>
<dbReference type="InterPro" id="IPR052023">
    <property type="entry name" value="Histidine_kinase_KdpD"/>
</dbReference>
<evidence type="ECO:0000313" key="16">
    <source>
        <dbReference type="EMBL" id="MXP77818.1"/>
    </source>
</evidence>
<dbReference type="Gene3D" id="1.20.120.620">
    <property type="entry name" value="Backbone structure of the membrane domain of e. Coli histidine kinase receptor kdpd"/>
    <property type="match status" value="1"/>
</dbReference>
<keyword evidence="6 14" id="KW-0812">Transmembrane</keyword>
<keyword evidence="13" id="KW-0175">Coiled coil</keyword>
<dbReference type="RefSeq" id="WP_159753473.1">
    <property type="nucleotide sequence ID" value="NZ_WUQX01000001.1"/>
</dbReference>
<accession>A0A7X3SKN8</accession>
<evidence type="ECO:0000256" key="7">
    <source>
        <dbReference type="ARBA" id="ARBA00022741"/>
    </source>
</evidence>
<dbReference type="CDD" id="cd00082">
    <property type="entry name" value="HisKA"/>
    <property type="match status" value="1"/>
</dbReference>
<dbReference type="SMART" id="SM00388">
    <property type="entry name" value="HisKA"/>
    <property type="match status" value="1"/>
</dbReference>
<evidence type="ECO:0000256" key="14">
    <source>
        <dbReference type="SAM" id="Phobius"/>
    </source>
</evidence>
<dbReference type="Gene3D" id="3.30.565.10">
    <property type="entry name" value="Histidine kinase-like ATPase, C-terminal domain"/>
    <property type="match status" value="1"/>
</dbReference>
<protein>
    <recommendedName>
        <fullName evidence="3">histidine kinase</fullName>
        <ecNumber evidence="3">2.7.13.3</ecNumber>
    </recommendedName>
</protein>
<evidence type="ECO:0000256" key="11">
    <source>
        <dbReference type="ARBA" id="ARBA00023012"/>
    </source>
</evidence>
<dbReference type="AlphaFoldDB" id="A0A7X3SKN8"/>
<feature type="transmembrane region" description="Helical" evidence="14">
    <location>
        <begin position="34"/>
        <end position="51"/>
    </location>
</feature>
<proteinExistence type="predicted"/>
<dbReference type="InterPro" id="IPR038318">
    <property type="entry name" value="KdpD_sf"/>
</dbReference>
<dbReference type="InterPro" id="IPR036890">
    <property type="entry name" value="HATPase_C_sf"/>
</dbReference>
<feature type="domain" description="Histidine kinase" evidence="15">
    <location>
        <begin position="136"/>
        <end position="350"/>
    </location>
</feature>
<dbReference type="Proteomes" id="UP000460412">
    <property type="component" value="Unassembled WGS sequence"/>
</dbReference>
<evidence type="ECO:0000256" key="2">
    <source>
        <dbReference type="ARBA" id="ARBA00004141"/>
    </source>
</evidence>
<dbReference type="PANTHER" id="PTHR45569">
    <property type="entry name" value="SENSOR PROTEIN KDPD"/>
    <property type="match status" value="1"/>
</dbReference>
<evidence type="ECO:0000256" key="12">
    <source>
        <dbReference type="ARBA" id="ARBA00023136"/>
    </source>
</evidence>
<dbReference type="Pfam" id="PF13493">
    <property type="entry name" value="DUF4118"/>
    <property type="match status" value="1"/>
</dbReference>
<dbReference type="InterPro" id="IPR004358">
    <property type="entry name" value="Sig_transdc_His_kin-like_C"/>
</dbReference>
<keyword evidence="12 14" id="KW-0472">Membrane</keyword>
<dbReference type="SUPFAM" id="SSF55874">
    <property type="entry name" value="ATPase domain of HSP90 chaperone/DNA topoisomerase II/histidine kinase"/>
    <property type="match status" value="1"/>
</dbReference>
<sequence>MKNFLRNISYTLILLAFATGLAFIFFHFVKDNSANIAFVYILALILIARWTTGYLYGILSSLFCVIFINGFFTYPFFEINFTMSGYPVTFVCMLIITITTSAMTTKLTRQDEMIAERERKLNDAEKERIRANLLRAISHDLRTPLTSIIGSSASYIENHDELDSGEKLELITTIHDDSIWLLNMVENLLSVTRIQEDSHKVSKEPEIVEEVVSEAIDRLRKRLPDASIIVSAPNEMLMIPMDFLLIEQVLINLLENALVHSESTQPVELHITNDQAYVTFHVIDHGKGIDTSTLPDIFSGQYDSSLASDTKRGMGIGLSICRTIVQAHGGTITAHNHENGAEFAFSLPVL</sequence>
<evidence type="ECO:0000256" key="6">
    <source>
        <dbReference type="ARBA" id="ARBA00022692"/>
    </source>
</evidence>
<keyword evidence="17" id="KW-1185">Reference proteome</keyword>
<dbReference type="SMART" id="SM00387">
    <property type="entry name" value="HATPase_c"/>
    <property type="match status" value="1"/>
</dbReference>
<comment type="catalytic activity">
    <reaction evidence="1">
        <text>ATP + protein L-histidine = ADP + protein N-phospho-L-histidine.</text>
        <dbReference type="EC" id="2.7.13.3"/>
    </reaction>
</comment>
<feature type="coiled-coil region" evidence="13">
    <location>
        <begin position="107"/>
        <end position="134"/>
    </location>
</feature>
<keyword evidence="10 14" id="KW-1133">Transmembrane helix</keyword>
<dbReference type="SUPFAM" id="SSF47384">
    <property type="entry name" value="Homodimeric domain of signal transducing histidine kinase"/>
    <property type="match status" value="1"/>
</dbReference>
<dbReference type="GO" id="GO:0005886">
    <property type="term" value="C:plasma membrane"/>
    <property type="evidence" value="ECO:0007669"/>
    <property type="project" value="TreeGrafter"/>
</dbReference>
<evidence type="ECO:0000256" key="13">
    <source>
        <dbReference type="SAM" id="Coils"/>
    </source>
</evidence>
<dbReference type="InterPro" id="IPR003661">
    <property type="entry name" value="HisK_dim/P_dom"/>
</dbReference>
<dbReference type="GO" id="GO:0000155">
    <property type="term" value="F:phosphorelay sensor kinase activity"/>
    <property type="evidence" value="ECO:0007669"/>
    <property type="project" value="InterPro"/>
</dbReference>
<evidence type="ECO:0000259" key="15">
    <source>
        <dbReference type="PROSITE" id="PS50109"/>
    </source>
</evidence>
<evidence type="ECO:0000256" key="8">
    <source>
        <dbReference type="ARBA" id="ARBA00022777"/>
    </source>
</evidence>
<dbReference type="Pfam" id="PF00512">
    <property type="entry name" value="HisKA"/>
    <property type="match status" value="1"/>
</dbReference>
<keyword evidence="9" id="KW-0067">ATP-binding</keyword>
<dbReference type="PROSITE" id="PS50109">
    <property type="entry name" value="HIS_KIN"/>
    <property type="match status" value="1"/>
</dbReference>
<dbReference type="EC" id="2.7.13.3" evidence="3"/>
<feature type="transmembrane region" description="Helical" evidence="14">
    <location>
        <begin position="83"/>
        <end position="103"/>
    </location>
</feature>
<dbReference type="InterPro" id="IPR036097">
    <property type="entry name" value="HisK_dim/P_sf"/>
</dbReference>
<evidence type="ECO:0000256" key="3">
    <source>
        <dbReference type="ARBA" id="ARBA00012438"/>
    </source>
</evidence>
<organism evidence="16 17">
    <name type="scientific">Sporofaciens musculi</name>
    <dbReference type="NCBI Taxonomy" id="2681861"/>
    <lineage>
        <taxon>Bacteria</taxon>
        <taxon>Bacillati</taxon>
        <taxon>Bacillota</taxon>
        <taxon>Clostridia</taxon>
        <taxon>Lachnospirales</taxon>
        <taxon>Lachnospiraceae</taxon>
        <taxon>Sporofaciens</taxon>
    </lineage>
</organism>
<gene>
    <name evidence="16" type="ORF">GN277_21430</name>
</gene>
<keyword evidence="8" id="KW-0418">Kinase</keyword>
<reference evidence="16 17" key="1">
    <citation type="submission" date="2019-12" db="EMBL/GenBank/DDBJ databases">
        <title>Sporaefaciens musculi gen. nov., sp. nov., a novel bacterium isolated from the caecum of an obese mouse.</title>
        <authorList>
            <person name="Rasmussen T.S."/>
            <person name="Streidl T."/>
            <person name="Hitch T.C.A."/>
            <person name="Wortmann E."/>
            <person name="Deptula P."/>
            <person name="Hansen M."/>
            <person name="Nielsen D.S."/>
            <person name="Clavel T."/>
            <person name="Vogensen F.K."/>
        </authorList>
    </citation>
    <scope>NUCLEOTIDE SEQUENCE [LARGE SCALE GENOMIC DNA]</scope>
    <source>
        <strain evidence="16 17">WCA-9-b2</strain>
    </source>
</reference>
<dbReference type="InterPro" id="IPR005467">
    <property type="entry name" value="His_kinase_dom"/>
</dbReference>
<evidence type="ECO:0000256" key="10">
    <source>
        <dbReference type="ARBA" id="ARBA00022989"/>
    </source>
</evidence>
<dbReference type="GO" id="GO:0005524">
    <property type="term" value="F:ATP binding"/>
    <property type="evidence" value="ECO:0007669"/>
    <property type="project" value="UniProtKB-KW"/>
</dbReference>
<feature type="transmembrane region" description="Helical" evidence="14">
    <location>
        <begin position="58"/>
        <end position="77"/>
    </location>
</feature>
<dbReference type="EMBL" id="WUQX01000001">
    <property type="protein sequence ID" value="MXP77818.1"/>
    <property type="molecule type" value="Genomic_DNA"/>
</dbReference>
<dbReference type="InterPro" id="IPR025201">
    <property type="entry name" value="KdpD_TM"/>
</dbReference>
<keyword evidence="7" id="KW-0547">Nucleotide-binding</keyword>
<comment type="subcellular location">
    <subcellularLocation>
        <location evidence="2">Membrane</location>
        <topology evidence="2">Multi-pass membrane protein</topology>
    </subcellularLocation>
</comment>
<feature type="transmembrane region" description="Helical" evidence="14">
    <location>
        <begin position="7"/>
        <end position="28"/>
    </location>
</feature>
<keyword evidence="11" id="KW-0902">Two-component regulatory system</keyword>
<dbReference type="PANTHER" id="PTHR45569:SF1">
    <property type="entry name" value="SENSOR PROTEIN KDPD"/>
    <property type="match status" value="1"/>
</dbReference>
<evidence type="ECO:0000313" key="17">
    <source>
        <dbReference type="Proteomes" id="UP000460412"/>
    </source>
</evidence>
<keyword evidence="4" id="KW-0597">Phosphoprotein</keyword>
<name>A0A7X3SKN8_9FIRM</name>